<proteinExistence type="predicted"/>
<comment type="caution">
    <text evidence="1">The sequence shown here is derived from an EMBL/GenBank/DDBJ whole genome shotgun (WGS) entry which is preliminary data.</text>
</comment>
<dbReference type="RefSeq" id="WP_343983309.1">
    <property type="nucleotide sequence ID" value="NZ_BAAAHK010000024.1"/>
</dbReference>
<sequence>MEYDEYQAERRRIIAAWGTEITDPEQLAAAVARLRALAATVDGDEQRARAIRYLKSVDDLVADARTPESETVGKAWDVLLQASSPDGTPAERRARAQEGMREIARIAEAAPTQAEKLAALNMNEPLAEIAHTVDPG</sequence>
<accession>A0ABP4C896</accession>
<name>A0ABP4C896_9ACTN</name>
<gene>
    <name evidence="1" type="ORF">GCM10009554_79870</name>
</gene>
<dbReference type="EMBL" id="BAAAHK010000024">
    <property type="protein sequence ID" value="GAA0962299.1"/>
    <property type="molecule type" value="Genomic_DNA"/>
</dbReference>
<organism evidence="1 2">
    <name type="scientific">Kribbella koreensis</name>
    <dbReference type="NCBI Taxonomy" id="57909"/>
    <lineage>
        <taxon>Bacteria</taxon>
        <taxon>Bacillati</taxon>
        <taxon>Actinomycetota</taxon>
        <taxon>Actinomycetes</taxon>
        <taxon>Propionibacteriales</taxon>
        <taxon>Kribbellaceae</taxon>
        <taxon>Kribbella</taxon>
    </lineage>
</organism>
<dbReference type="Proteomes" id="UP001500542">
    <property type="component" value="Unassembled WGS sequence"/>
</dbReference>
<protein>
    <submittedName>
        <fullName evidence="1">Uncharacterized protein</fullName>
    </submittedName>
</protein>
<keyword evidence="2" id="KW-1185">Reference proteome</keyword>
<evidence type="ECO:0000313" key="2">
    <source>
        <dbReference type="Proteomes" id="UP001500542"/>
    </source>
</evidence>
<evidence type="ECO:0000313" key="1">
    <source>
        <dbReference type="EMBL" id="GAA0962299.1"/>
    </source>
</evidence>
<reference evidence="2" key="1">
    <citation type="journal article" date="2019" name="Int. J. Syst. Evol. Microbiol.">
        <title>The Global Catalogue of Microorganisms (GCM) 10K type strain sequencing project: providing services to taxonomists for standard genome sequencing and annotation.</title>
        <authorList>
            <consortium name="The Broad Institute Genomics Platform"/>
            <consortium name="The Broad Institute Genome Sequencing Center for Infectious Disease"/>
            <person name="Wu L."/>
            <person name="Ma J."/>
        </authorList>
    </citation>
    <scope>NUCLEOTIDE SEQUENCE [LARGE SCALE GENOMIC DNA]</scope>
    <source>
        <strain evidence="2">JCM 10977</strain>
    </source>
</reference>